<dbReference type="PANTHER" id="PTHR40267">
    <property type="entry name" value="BLR3294 PROTEIN"/>
    <property type="match status" value="1"/>
</dbReference>
<dbReference type="PANTHER" id="PTHR40267:SF1">
    <property type="entry name" value="BLR3294 PROTEIN"/>
    <property type="match status" value="1"/>
</dbReference>
<keyword evidence="1" id="KW-0614">Plasmid</keyword>
<accession>A0A9Q8YJ84</accession>
<proteinExistence type="predicted"/>
<gene>
    <name evidence="1" type="ORF">NE863_35410</name>
</gene>
<dbReference type="PIRSF" id="PIRSF015736">
    <property type="entry name" value="MI"/>
    <property type="match status" value="1"/>
</dbReference>
<organism evidence="1 2">
    <name type="scientific">Ensifer adhaerens</name>
    <name type="common">Sinorhizobium morelense</name>
    <dbReference type="NCBI Taxonomy" id="106592"/>
    <lineage>
        <taxon>Bacteria</taxon>
        <taxon>Pseudomonadati</taxon>
        <taxon>Pseudomonadota</taxon>
        <taxon>Alphaproteobacteria</taxon>
        <taxon>Hyphomicrobiales</taxon>
        <taxon>Rhizobiaceae</taxon>
        <taxon>Sinorhizobium/Ensifer group</taxon>
        <taxon>Ensifer</taxon>
    </lineage>
</organism>
<evidence type="ECO:0000313" key="1">
    <source>
        <dbReference type="EMBL" id="USJ28429.1"/>
    </source>
</evidence>
<reference evidence="1" key="1">
    <citation type="submission" date="2022-06" db="EMBL/GenBank/DDBJ databases">
        <title>Physiological and biochemical characterization and genomic elucidation of a strain of the genus Ensifer adhaerens M8 that combines arsenic oxidation and chromium reduction.</title>
        <authorList>
            <person name="Li X."/>
            <person name="Yu c."/>
        </authorList>
    </citation>
    <scope>NUCLEOTIDE SEQUENCE</scope>
    <source>
        <strain evidence="1">M8</strain>
        <plasmid evidence="1">pC</plasmid>
    </source>
</reference>
<name>A0A9Q8YJ84_ENSAD</name>
<dbReference type="EMBL" id="CP098810">
    <property type="protein sequence ID" value="USJ28429.1"/>
    <property type="molecule type" value="Genomic_DNA"/>
</dbReference>
<dbReference type="Gene3D" id="3.40.50.12500">
    <property type="match status" value="1"/>
</dbReference>
<dbReference type="RefSeq" id="WP_252161498.1">
    <property type="nucleotide sequence ID" value="NZ_CP098810.1"/>
</dbReference>
<dbReference type="InterPro" id="IPR053714">
    <property type="entry name" value="Iso_Racemase_Enz_sf"/>
</dbReference>
<evidence type="ECO:0000313" key="2">
    <source>
        <dbReference type="Proteomes" id="UP001055460"/>
    </source>
</evidence>
<dbReference type="AlphaFoldDB" id="A0A9Q8YJ84"/>
<sequence length="247" mass="26880">MTNYRLGILCPSSNTVLEPMTQRILSGADNIVPHFTRFKVTEIDMSQDTVAQFDNEVRIAASELLSHAKVHVIGALVAPGGWVGFDADEELCRGITERTGKPSTTSVLAVNELLRETGVKRYGLVSTYVAPVQEKIIANYAAIGLECVGEHHMGIADNFAFGQVTEDEIAEAARKVASTRPEAIMFYNTNLRSARVAVELEREFNIPCYDLLSVGIWKCLQLAGADTSSIVGWGAFFGRQSLNAVPA</sequence>
<dbReference type="Pfam" id="PF17645">
    <property type="entry name" value="Amdase"/>
    <property type="match status" value="1"/>
</dbReference>
<dbReference type="Proteomes" id="UP001055460">
    <property type="component" value="Plasmid pC"/>
</dbReference>
<protein>
    <submittedName>
        <fullName evidence="1">Asp/Glu/hydantoin racemase</fullName>
    </submittedName>
</protein>
<geneLocation type="plasmid" evidence="1 2">
    <name>pC</name>
</geneLocation>
<dbReference type="InterPro" id="IPR026286">
    <property type="entry name" value="MaiA/AMDase"/>
</dbReference>